<feature type="chain" id="PRO_5022816580" evidence="1">
    <location>
        <begin position="23"/>
        <end position="183"/>
    </location>
</feature>
<organism evidence="2 3">
    <name type="scientific">Ustilago trichophora</name>
    <dbReference type="NCBI Taxonomy" id="86804"/>
    <lineage>
        <taxon>Eukaryota</taxon>
        <taxon>Fungi</taxon>
        <taxon>Dikarya</taxon>
        <taxon>Basidiomycota</taxon>
        <taxon>Ustilaginomycotina</taxon>
        <taxon>Ustilaginomycetes</taxon>
        <taxon>Ustilaginales</taxon>
        <taxon>Ustilaginaceae</taxon>
        <taxon>Ustilago</taxon>
    </lineage>
</organism>
<keyword evidence="3" id="KW-1185">Reference proteome</keyword>
<feature type="signal peptide" evidence="1">
    <location>
        <begin position="1"/>
        <end position="22"/>
    </location>
</feature>
<dbReference type="OrthoDB" id="2548420at2759"/>
<accession>A0A5C3EHN8</accession>
<keyword evidence="1" id="KW-0732">Signal</keyword>
<dbReference type="EMBL" id="OOIN01000027">
    <property type="protein sequence ID" value="SPO29257.1"/>
    <property type="molecule type" value="Genomic_DNA"/>
</dbReference>
<evidence type="ECO:0000313" key="3">
    <source>
        <dbReference type="Proteomes" id="UP000324022"/>
    </source>
</evidence>
<protein>
    <submittedName>
        <fullName evidence="2">Related to conserved hypothetical Ustilaginaceae_specific protein</fullName>
    </submittedName>
</protein>
<sequence length="183" mass="20795">MTKYLVPLFLLYSSVAIFLAQAARPGLVGGTFFRGTDLHLAMTATSQAHAAADFTERLFSLPPYHLSPVYGYADDQFQALTRHIRSPDSRYIVLRRNSSPWTFVLSPWTVRRPGSQVWDKSLLFLQVWRGGVITPLGYAVVKDGIPEGHSREFWETLGRAARTTQAELYRRFEIHRIVTPVIN</sequence>
<evidence type="ECO:0000256" key="1">
    <source>
        <dbReference type="SAM" id="SignalP"/>
    </source>
</evidence>
<dbReference type="Proteomes" id="UP000324022">
    <property type="component" value="Unassembled WGS sequence"/>
</dbReference>
<evidence type="ECO:0000313" key="2">
    <source>
        <dbReference type="EMBL" id="SPO29257.1"/>
    </source>
</evidence>
<reference evidence="2 3" key="1">
    <citation type="submission" date="2018-03" db="EMBL/GenBank/DDBJ databases">
        <authorList>
            <person name="Guldener U."/>
        </authorList>
    </citation>
    <scope>NUCLEOTIDE SEQUENCE [LARGE SCALE GENOMIC DNA]</scope>
    <source>
        <strain evidence="2 3">NBRC100155</strain>
    </source>
</reference>
<dbReference type="AlphaFoldDB" id="A0A5C3EHN8"/>
<proteinExistence type="predicted"/>
<gene>
    <name evidence="2" type="ORF">UTRI_06206</name>
</gene>
<name>A0A5C3EHN8_9BASI</name>